<dbReference type="Pfam" id="PF13194">
    <property type="entry name" value="DUF4010"/>
    <property type="match status" value="1"/>
</dbReference>
<accession>A0A437H162</accession>
<dbReference type="Proteomes" id="UP000283003">
    <property type="component" value="Unassembled WGS sequence"/>
</dbReference>
<organism evidence="4 5">
    <name type="scientific">Croceicoccus ponticola</name>
    <dbReference type="NCBI Taxonomy" id="2217664"/>
    <lineage>
        <taxon>Bacteria</taxon>
        <taxon>Pseudomonadati</taxon>
        <taxon>Pseudomonadota</taxon>
        <taxon>Alphaproteobacteria</taxon>
        <taxon>Sphingomonadales</taxon>
        <taxon>Erythrobacteraceae</taxon>
        <taxon>Croceicoccus</taxon>
    </lineage>
</organism>
<feature type="transmembrane region" description="Helical" evidence="1">
    <location>
        <begin position="242"/>
        <end position="265"/>
    </location>
</feature>
<name>A0A437H162_9SPHN</name>
<dbReference type="OrthoDB" id="9813718at2"/>
<proteinExistence type="predicted"/>
<dbReference type="PANTHER" id="PTHR39084">
    <property type="entry name" value="MEMBRANE PROTEIN-RELATED"/>
    <property type="match status" value="1"/>
</dbReference>
<keyword evidence="1" id="KW-0812">Transmembrane</keyword>
<evidence type="ECO:0000259" key="2">
    <source>
        <dbReference type="Pfam" id="PF02308"/>
    </source>
</evidence>
<protein>
    <submittedName>
        <fullName evidence="4">DUF4010 domain-containing protein</fullName>
    </submittedName>
</protein>
<feature type="transmembrane region" description="Helical" evidence="1">
    <location>
        <begin position="371"/>
        <end position="392"/>
    </location>
</feature>
<feature type="transmembrane region" description="Helical" evidence="1">
    <location>
        <begin position="12"/>
        <end position="32"/>
    </location>
</feature>
<feature type="domain" description="MgtC/SapB/SrpB/YhiD N-terminal" evidence="2">
    <location>
        <begin position="18"/>
        <end position="141"/>
    </location>
</feature>
<dbReference type="RefSeq" id="WP_127611556.1">
    <property type="nucleotide sequence ID" value="NZ_RXOL01000001.1"/>
</dbReference>
<reference evidence="4 5" key="1">
    <citation type="submission" date="2018-12" db="EMBL/GenBank/DDBJ databases">
        <title>Croceicoccus ponticola sp. nov., a lipolytic bacterium isolated from seawater.</title>
        <authorList>
            <person name="Yoon J.-H."/>
        </authorList>
    </citation>
    <scope>NUCLEOTIDE SEQUENCE [LARGE SCALE GENOMIC DNA]</scope>
    <source>
        <strain evidence="4 5">GM-16</strain>
    </source>
</reference>
<sequence>MPSQTLPFDSDLALSVVAGLASGLLIGIERGWRQREQPSGMRVAGIRTFALIGGMGALSGIVAEVLSPIIAAILLAGLVAMLVASFVKEATGSKRRDATTMVAAMVALSLGLLAGAGYPAFAVAGAAVTTLVLALRRQLHGLIDRLSDEEVQAIARYAVLALAILPFLPDAQFGPYNAWNPFKLWLVVLLITGFSIAGYVANRLVGERKGTIATAVIGGAYSSTAVTAALSSRLGKDEAGPFSTGIALASAVMYLRVILLTVVIAPVVTLPLLKLLGPAAIAAFVAAALVWRSETIGSAEGHQLQKKPFELLPALGFLAAVAGASLLVNWAQTEFGETGGGLSLFIAGSFDVDAAIVAFSALPTGAISPRIAAIALAGTVGVNMAFKTAVVFANAKWKAGRTAVIALLSSLAVLLGTLGWAFVATFLT</sequence>
<feature type="transmembrane region" description="Helical" evidence="1">
    <location>
        <begin position="44"/>
        <end position="63"/>
    </location>
</feature>
<feature type="transmembrane region" description="Helical" evidence="1">
    <location>
        <begin position="182"/>
        <end position="200"/>
    </location>
</feature>
<feature type="transmembrane region" description="Helical" evidence="1">
    <location>
        <begin position="272"/>
        <end position="291"/>
    </location>
</feature>
<feature type="transmembrane region" description="Helical" evidence="1">
    <location>
        <begin position="404"/>
        <end position="427"/>
    </location>
</feature>
<evidence type="ECO:0000259" key="3">
    <source>
        <dbReference type="Pfam" id="PF13194"/>
    </source>
</evidence>
<evidence type="ECO:0000313" key="5">
    <source>
        <dbReference type="Proteomes" id="UP000283003"/>
    </source>
</evidence>
<keyword evidence="5" id="KW-1185">Reference proteome</keyword>
<evidence type="ECO:0000313" key="4">
    <source>
        <dbReference type="EMBL" id="RVQ69365.1"/>
    </source>
</evidence>
<feature type="transmembrane region" description="Helical" evidence="1">
    <location>
        <begin position="342"/>
        <end position="365"/>
    </location>
</feature>
<dbReference type="AlphaFoldDB" id="A0A437H162"/>
<keyword evidence="1" id="KW-1133">Transmembrane helix</keyword>
<feature type="transmembrane region" description="Helical" evidence="1">
    <location>
        <begin position="311"/>
        <end position="330"/>
    </location>
</feature>
<feature type="transmembrane region" description="Helical" evidence="1">
    <location>
        <begin position="69"/>
        <end position="86"/>
    </location>
</feature>
<gene>
    <name evidence="4" type="ORF">EKN06_04050</name>
</gene>
<dbReference type="InterPro" id="IPR025105">
    <property type="entry name" value="DUF4010"/>
</dbReference>
<evidence type="ECO:0000256" key="1">
    <source>
        <dbReference type="SAM" id="Phobius"/>
    </source>
</evidence>
<feature type="transmembrane region" description="Helical" evidence="1">
    <location>
        <begin position="212"/>
        <end position="230"/>
    </location>
</feature>
<dbReference type="InterPro" id="IPR049177">
    <property type="entry name" value="MgtC_SapB_SrpB_YhiD_N"/>
</dbReference>
<dbReference type="PANTHER" id="PTHR39084:SF1">
    <property type="entry name" value="DUF4010 DOMAIN-CONTAINING PROTEIN"/>
    <property type="match status" value="1"/>
</dbReference>
<keyword evidence="1" id="KW-0472">Membrane</keyword>
<dbReference type="Pfam" id="PF02308">
    <property type="entry name" value="MgtC"/>
    <property type="match status" value="1"/>
</dbReference>
<feature type="domain" description="DUF4010" evidence="3">
    <location>
        <begin position="190"/>
        <end position="392"/>
    </location>
</feature>
<dbReference type="EMBL" id="RXOL01000001">
    <property type="protein sequence ID" value="RVQ69365.1"/>
    <property type="molecule type" value="Genomic_DNA"/>
</dbReference>
<comment type="caution">
    <text evidence="4">The sequence shown here is derived from an EMBL/GenBank/DDBJ whole genome shotgun (WGS) entry which is preliminary data.</text>
</comment>